<evidence type="ECO:0000256" key="5">
    <source>
        <dbReference type="ARBA" id="ARBA00022692"/>
    </source>
</evidence>
<dbReference type="Gene3D" id="1.20.1250.20">
    <property type="entry name" value="MFS general substrate transporter like domains"/>
    <property type="match status" value="2"/>
</dbReference>
<proteinExistence type="inferred from homology"/>
<feature type="region of interest" description="Disordered" evidence="9">
    <location>
        <begin position="529"/>
        <end position="570"/>
    </location>
</feature>
<feature type="transmembrane region" description="Helical" evidence="10">
    <location>
        <begin position="166"/>
        <end position="185"/>
    </location>
</feature>
<feature type="transmembrane region" description="Helical" evidence="10">
    <location>
        <begin position="135"/>
        <end position="154"/>
    </location>
</feature>
<keyword evidence="5 10" id="KW-0812">Transmembrane</keyword>
<sequence>MSGNREGELDNAEQRMEVEDPDAHVKLFSMRNIKVAQVNFFCGILNGYNIGFVGVYTTLYGQSTNCAVYTAQVPCETLSNAKCMWDATNNICTWPEITCQLDYTDVESCGSNDKCSWSYQSDPQVCQHKFGFSSLYSGIFAGSMILGCFFGSFFGGPISRLIGPRFVFLAVGITAIICSVIFHISTAVDQFWLLVVFRLIIGIALGVCCVAAPMFVAENAVPRYSKMIGVLFQVCTTLGIFLAATMGLALGQSVQVGANSDQKLMGRMQGLCVLSTVFSIFLLFLGIFLDDGRRKKKSNNNGENVEEEEIEEAPQEKKYGWGRMTGQLLVAAVVAGTLQLTGINAVMNYAPTIMGSLGLAPLLGNFIVMVWNFVTTIASVPLASVFTMRQLFVTCSLITSCMCLFLCGIPVYPGITTKQAKNGVAITGILIFIAAFEIGVGPCFYVLAQDLFPKSFRPKGASFTNVVQFVFNVIINVFYPIATEKFSGGPSGNPDKGQAIAFIFFGGVGLLCFVVQVFFLHPWEEKDEDGAEAAPAADAAANPDSHSADDKGEKDDHIDFSEARVGVTRD</sequence>
<dbReference type="SUPFAM" id="SSF103473">
    <property type="entry name" value="MFS general substrate transporter"/>
    <property type="match status" value="1"/>
</dbReference>
<dbReference type="OrthoDB" id="249531at2759"/>
<reference evidence="12 13" key="1">
    <citation type="submission" date="2020-08" db="EMBL/GenBank/DDBJ databases">
        <authorList>
            <person name="Newling K."/>
            <person name="Davey J."/>
            <person name="Forrester S."/>
        </authorList>
    </citation>
    <scope>NUCLEOTIDE SEQUENCE [LARGE SCALE GENOMIC DNA]</scope>
    <source>
        <strain evidence="13">Crithidia deanei Carvalho (ATCC PRA-265)</strain>
    </source>
</reference>
<evidence type="ECO:0000256" key="4">
    <source>
        <dbReference type="ARBA" id="ARBA00022597"/>
    </source>
</evidence>
<dbReference type="InterPro" id="IPR020846">
    <property type="entry name" value="MFS_dom"/>
</dbReference>
<keyword evidence="3 8" id="KW-0813">Transport</keyword>
<gene>
    <name evidence="12" type="ORF">ADEAN_000068600</name>
</gene>
<evidence type="ECO:0000256" key="6">
    <source>
        <dbReference type="ARBA" id="ARBA00022989"/>
    </source>
</evidence>
<evidence type="ECO:0000313" key="13">
    <source>
        <dbReference type="Proteomes" id="UP000515908"/>
    </source>
</evidence>
<feature type="transmembrane region" description="Helical" evidence="10">
    <location>
        <begin position="268"/>
        <end position="289"/>
    </location>
</feature>
<dbReference type="InterPro" id="IPR036259">
    <property type="entry name" value="MFS_trans_sf"/>
</dbReference>
<evidence type="ECO:0000256" key="8">
    <source>
        <dbReference type="RuleBase" id="RU003346"/>
    </source>
</evidence>
<feature type="transmembrane region" description="Helical" evidence="10">
    <location>
        <begin position="191"/>
        <end position="216"/>
    </location>
</feature>
<dbReference type="NCBIfam" id="TIGR00879">
    <property type="entry name" value="SP"/>
    <property type="match status" value="1"/>
</dbReference>
<feature type="transmembrane region" description="Helical" evidence="10">
    <location>
        <begin position="460"/>
        <end position="479"/>
    </location>
</feature>
<dbReference type="PRINTS" id="PR00171">
    <property type="entry name" value="SUGRTRNSPORT"/>
</dbReference>
<dbReference type="AlphaFoldDB" id="A0A7G2C0N6"/>
<keyword evidence="6 10" id="KW-1133">Transmembrane helix</keyword>
<evidence type="ECO:0000256" key="3">
    <source>
        <dbReference type="ARBA" id="ARBA00022448"/>
    </source>
</evidence>
<dbReference type="VEuPathDB" id="TriTrypDB:ADEAN_000068600"/>
<dbReference type="PROSITE" id="PS50850">
    <property type="entry name" value="MFS"/>
    <property type="match status" value="1"/>
</dbReference>
<protein>
    <submittedName>
        <fullName evidence="12">Sugar (And other) transporter/Major Facilitator Superfamily, putative</fullName>
    </submittedName>
</protein>
<evidence type="ECO:0000256" key="9">
    <source>
        <dbReference type="SAM" id="MobiDB-lite"/>
    </source>
</evidence>
<evidence type="ECO:0000313" key="12">
    <source>
        <dbReference type="EMBL" id="CAD2213249.1"/>
    </source>
</evidence>
<feature type="transmembrane region" description="Helical" evidence="10">
    <location>
        <begin position="424"/>
        <end position="448"/>
    </location>
</feature>
<feature type="transmembrane region" description="Helical" evidence="10">
    <location>
        <begin position="328"/>
        <end position="350"/>
    </location>
</feature>
<evidence type="ECO:0000256" key="2">
    <source>
        <dbReference type="ARBA" id="ARBA00010992"/>
    </source>
</evidence>
<name>A0A7G2C0N6_9TRYP</name>
<feature type="transmembrane region" description="Helical" evidence="10">
    <location>
        <begin position="391"/>
        <end position="412"/>
    </location>
</feature>
<dbReference type="GO" id="GO:0015149">
    <property type="term" value="F:hexose transmembrane transporter activity"/>
    <property type="evidence" value="ECO:0007669"/>
    <property type="project" value="TreeGrafter"/>
</dbReference>
<dbReference type="Proteomes" id="UP000515908">
    <property type="component" value="Chromosome 01"/>
</dbReference>
<feature type="compositionally biased region" description="Basic and acidic residues" evidence="9">
    <location>
        <begin position="546"/>
        <end position="570"/>
    </location>
</feature>
<accession>A0A7G2C0N6</accession>
<feature type="compositionally biased region" description="Low complexity" evidence="9">
    <location>
        <begin position="532"/>
        <end position="545"/>
    </location>
</feature>
<dbReference type="InterPro" id="IPR003663">
    <property type="entry name" value="Sugar/inositol_transpt"/>
</dbReference>
<dbReference type="PANTHER" id="PTHR23503">
    <property type="entry name" value="SOLUTE CARRIER FAMILY 2"/>
    <property type="match status" value="1"/>
</dbReference>
<evidence type="ECO:0000256" key="1">
    <source>
        <dbReference type="ARBA" id="ARBA00004141"/>
    </source>
</evidence>
<evidence type="ECO:0000256" key="10">
    <source>
        <dbReference type="SAM" id="Phobius"/>
    </source>
</evidence>
<dbReference type="InterPro" id="IPR045263">
    <property type="entry name" value="GLUT"/>
</dbReference>
<feature type="transmembrane region" description="Helical" evidence="10">
    <location>
        <begin position="228"/>
        <end position="248"/>
    </location>
</feature>
<dbReference type="PANTHER" id="PTHR23503:SF8">
    <property type="entry name" value="FACILITATED GLUCOSE TRANSPORTER PROTEIN 1"/>
    <property type="match status" value="1"/>
</dbReference>
<feature type="domain" description="Major facilitator superfamily (MFS) profile" evidence="11">
    <location>
        <begin position="35"/>
        <end position="524"/>
    </location>
</feature>
<dbReference type="FunFam" id="1.20.1250.20:FF:000357">
    <property type="entry name" value="Glucose transporter, lmgt1"/>
    <property type="match status" value="1"/>
</dbReference>
<keyword evidence="7 10" id="KW-0472">Membrane</keyword>
<dbReference type="GO" id="GO:0016020">
    <property type="term" value="C:membrane"/>
    <property type="evidence" value="ECO:0007669"/>
    <property type="project" value="UniProtKB-SubCell"/>
</dbReference>
<organism evidence="12 13">
    <name type="scientific">Angomonas deanei</name>
    <dbReference type="NCBI Taxonomy" id="59799"/>
    <lineage>
        <taxon>Eukaryota</taxon>
        <taxon>Discoba</taxon>
        <taxon>Euglenozoa</taxon>
        <taxon>Kinetoplastea</taxon>
        <taxon>Metakinetoplastina</taxon>
        <taxon>Trypanosomatida</taxon>
        <taxon>Trypanosomatidae</taxon>
        <taxon>Strigomonadinae</taxon>
        <taxon>Angomonas</taxon>
    </lineage>
</organism>
<comment type="similarity">
    <text evidence="2 8">Belongs to the major facilitator superfamily. Sugar transporter (TC 2.A.1.1) family.</text>
</comment>
<dbReference type="InterPro" id="IPR005828">
    <property type="entry name" value="MFS_sugar_transport-like"/>
</dbReference>
<comment type="subcellular location">
    <subcellularLocation>
        <location evidence="1">Membrane</location>
        <topology evidence="1">Multi-pass membrane protein</topology>
    </subcellularLocation>
</comment>
<dbReference type="EMBL" id="LR877145">
    <property type="protein sequence ID" value="CAD2213249.1"/>
    <property type="molecule type" value="Genomic_DNA"/>
</dbReference>
<evidence type="ECO:0000259" key="11">
    <source>
        <dbReference type="PROSITE" id="PS50850"/>
    </source>
</evidence>
<keyword evidence="13" id="KW-1185">Reference proteome</keyword>
<feature type="transmembrane region" description="Helical" evidence="10">
    <location>
        <begin position="362"/>
        <end position="384"/>
    </location>
</feature>
<keyword evidence="4" id="KW-0762">Sugar transport</keyword>
<dbReference type="Pfam" id="PF00083">
    <property type="entry name" value="Sugar_tr"/>
    <property type="match status" value="1"/>
</dbReference>
<evidence type="ECO:0000256" key="7">
    <source>
        <dbReference type="ARBA" id="ARBA00023136"/>
    </source>
</evidence>
<feature type="transmembrane region" description="Helical" evidence="10">
    <location>
        <begin position="499"/>
        <end position="520"/>
    </location>
</feature>